<proteinExistence type="predicted"/>
<reference evidence="1 2" key="1">
    <citation type="submission" date="2019-01" db="EMBL/GenBank/DDBJ databases">
        <authorList>
            <person name="Sayadi A."/>
        </authorList>
    </citation>
    <scope>NUCLEOTIDE SEQUENCE [LARGE SCALE GENOMIC DNA]</scope>
</reference>
<sequence>RSFNYDLNFQLAVKKLKRCFHDFYAGLKTSSDSKNEDKNHIWEWLNSFCILVRGALQCFKFEGKIPQNPNEDKNSFCILVRGALQCFKIEESEIPEVINYNAGLKTSSDSTNEDKNNIWEWLNSFCILVRGALQCFKIEGKIPQNPNEDKNSFCILVRGALQCFKIEESEIPELINYNAGMKNFILLHMIFMKSLIKINCAY</sequence>
<feature type="non-terminal residue" evidence="1">
    <location>
        <position position="1"/>
    </location>
</feature>
<organism evidence="1 2">
    <name type="scientific">Callosobruchus maculatus</name>
    <name type="common">Southern cowpea weevil</name>
    <name type="synonym">Pulse bruchid</name>
    <dbReference type="NCBI Taxonomy" id="64391"/>
    <lineage>
        <taxon>Eukaryota</taxon>
        <taxon>Metazoa</taxon>
        <taxon>Ecdysozoa</taxon>
        <taxon>Arthropoda</taxon>
        <taxon>Hexapoda</taxon>
        <taxon>Insecta</taxon>
        <taxon>Pterygota</taxon>
        <taxon>Neoptera</taxon>
        <taxon>Endopterygota</taxon>
        <taxon>Coleoptera</taxon>
        <taxon>Polyphaga</taxon>
        <taxon>Cucujiformia</taxon>
        <taxon>Chrysomeloidea</taxon>
        <taxon>Chrysomelidae</taxon>
        <taxon>Bruchinae</taxon>
        <taxon>Bruchini</taxon>
        <taxon>Callosobruchus</taxon>
    </lineage>
</organism>
<protein>
    <submittedName>
        <fullName evidence="1">Uncharacterized protein</fullName>
    </submittedName>
</protein>
<keyword evidence="2" id="KW-1185">Reference proteome</keyword>
<dbReference type="AlphaFoldDB" id="A0A653BN81"/>
<evidence type="ECO:0000313" key="1">
    <source>
        <dbReference type="EMBL" id="VEN37022.1"/>
    </source>
</evidence>
<gene>
    <name evidence="1" type="ORF">CALMAC_LOCUS2407</name>
</gene>
<dbReference type="Proteomes" id="UP000410492">
    <property type="component" value="Unassembled WGS sequence"/>
</dbReference>
<accession>A0A653BN81</accession>
<dbReference type="EMBL" id="CAACVG010002894">
    <property type="protein sequence ID" value="VEN37022.1"/>
    <property type="molecule type" value="Genomic_DNA"/>
</dbReference>
<name>A0A653BN81_CALMS</name>
<evidence type="ECO:0000313" key="2">
    <source>
        <dbReference type="Proteomes" id="UP000410492"/>
    </source>
</evidence>